<protein>
    <submittedName>
        <fullName evidence="2">Bacteriocin biosynthesis cyclodehydratase domain-containing protein</fullName>
    </submittedName>
</protein>
<dbReference type="STRING" id="145854.GA0074692_6187"/>
<keyword evidence="3" id="KW-1185">Reference proteome</keyword>
<evidence type="ECO:0000313" key="2">
    <source>
        <dbReference type="EMBL" id="SCL41187.1"/>
    </source>
</evidence>
<name>A0A1C6THR1_9ACTN</name>
<dbReference type="AlphaFoldDB" id="A0A1C6THR1"/>
<dbReference type="EMBL" id="FMHW01000002">
    <property type="protein sequence ID" value="SCL41187.1"/>
    <property type="molecule type" value="Genomic_DNA"/>
</dbReference>
<feature type="region of interest" description="Disordered" evidence="1">
    <location>
        <begin position="348"/>
        <end position="389"/>
    </location>
</feature>
<dbReference type="SUPFAM" id="SSF69572">
    <property type="entry name" value="Activating enzymes of the ubiquitin-like proteins"/>
    <property type="match status" value="1"/>
</dbReference>
<sequence>MTHATLPRPTLLPGLTRLWRDRHTLQLGLDPGRAVLLEVANPRAVRLLDLLDGAHSERHILDHATRIRVDRDDARSLLETLRAAGLVVAAHTLLPTGLADPDRARLTDEADALALNAADLPGTPAQVLRRRRAARVVVSGGGRLGGPVAVALAQAGVGHVEPDLGGRVRPADLVGAGLLPTDVGRHTAEAVADAIARTAASTVTRPVRRRRADLVVQVGVDRPAALLAAGFARRRQPHLMLALRDGVPVIGPLVRPPVGPCLNCLDLHRLDRDPAWPALAAQLAGDDPAPACGVATLLAAVALATAESLSHVDGGVPETVGAAIEVAGAGRFGRRFWPPHPDCGCGHSVRRARRAAPATGPVASARPTPLPRARQQSSTEAARSVTMAG</sequence>
<dbReference type="OrthoDB" id="4426339at2"/>
<gene>
    <name evidence="2" type="ORF">GA0074692_6187</name>
</gene>
<dbReference type="RefSeq" id="WP_091650833.1">
    <property type="nucleotide sequence ID" value="NZ_FMHW01000002.1"/>
</dbReference>
<proteinExistence type="predicted"/>
<dbReference type="GO" id="GO:0008641">
    <property type="term" value="F:ubiquitin-like modifier activating enzyme activity"/>
    <property type="evidence" value="ECO:0007669"/>
    <property type="project" value="InterPro"/>
</dbReference>
<dbReference type="Proteomes" id="UP000198959">
    <property type="component" value="Unassembled WGS sequence"/>
</dbReference>
<evidence type="ECO:0000256" key="1">
    <source>
        <dbReference type="SAM" id="MobiDB-lite"/>
    </source>
</evidence>
<accession>A0A1C6THR1</accession>
<dbReference type="InterPro" id="IPR035985">
    <property type="entry name" value="Ubiquitin-activating_enz"/>
</dbReference>
<evidence type="ECO:0000313" key="3">
    <source>
        <dbReference type="Proteomes" id="UP000198959"/>
    </source>
</evidence>
<organism evidence="2 3">
    <name type="scientific">Micromonospora pallida</name>
    <dbReference type="NCBI Taxonomy" id="145854"/>
    <lineage>
        <taxon>Bacteria</taxon>
        <taxon>Bacillati</taxon>
        <taxon>Actinomycetota</taxon>
        <taxon>Actinomycetes</taxon>
        <taxon>Micromonosporales</taxon>
        <taxon>Micromonosporaceae</taxon>
        <taxon>Micromonospora</taxon>
    </lineage>
</organism>
<reference evidence="3" key="1">
    <citation type="submission" date="2016-06" db="EMBL/GenBank/DDBJ databases">
        <authorList>
            <person name="Varghese N."/>
            <person name="Submissions Spin"/>
        </authorList>
    </citation>
    <scope>NUCLEOTIDE SEQUENCE [LARGE SCALE GENOMIC DNA]</scope>
    <source>
        <strain evidence="3">DSM 43817</strain>
    </source>
</reference>
<dbReference type="Gene3D" id="3.40.50.720">
    <property type="entry name" value="NAD(P)-binding Rossmann-like Domain"/>
    <property type="match status" value="1"/>
</dbReference>